<dbReference type="Pfam" id="PF12164">
    <property type="entry name" value="SporV_AA"/>
    <property type="match status" value="1"/>
</dbReference>
<evidence type="ECO:0000256" key="1">
    <source>
        <dbReference type="SAM" id="Phobius"/>
    </source>
</evidence>
<dbReference type="AlphaFoldDB" id="A0A075LJ23"/>
<organism evidence="3 5">
    <name type="scientific">Terribacillus saccharophilus</name>
    <dbReference type="NCBI Taxonomy" id="361277"/>
    <lineage>
        <taxon>Bacteria</taxon>
        <taxon>Bacillati</taxon>
        <taxon>Bacillota</taxon>
        <taxon>Bacilli</taxon>
        <taxon>Bacillales</taxon>
        <taxon>Bacillaceae</taxon>
        <taxon>Terribacillus</taxon>
    </lineage>
</organism>
<dbReference type="Proteomes" id="UP000199735">
    <property type="component" value="Unassembled WGS sequence"/>
</dbReference>
<dbReference type="Proteomes" id="UP000027980">
    <property type="component" value="Chromosome"/>
</dbReference>
<evidence type="ECO:0000259" key="2">
    <source>
        <dbReference type="Pfam" id="PF12164"/>
    </source>
</evidence>
<gene>
    <name evidence="3" type="ORF">GZ22_08665</name>
    <name evidence="4" type="ORF">SAMN04489762_0525</name>
</gene>
<reference evidence="3 5" key="1">
    <citation type="submission" date="2014-07" db="EMBL/GenBank/DDBJ databases">
        <title>Complete genome sequence of a moderately halophilic bacterium Terribacillus aidingensis MP602, isolated from Cryptomeria fortunei in Tianmu mountain in China.</title>
        <authorList>
            <person name="Wang Y."/>
            <person name="Lu P."/>
            <person name="Zhang L."/>
        </authorList>
    </citation>
    <scope>NUCLEOTIDE SEQUENCE [LARGE SCALE GENOMIC DNA]</scope>
    <source>
        <strain evidence="3 5">MP602</strain>
    </source>
</reference>
<dbReference type="EMBL" id="CP008876">
    <property type="protein sequence ID" value="AIF66700.1"/>
    <property type="molecule type" value="Genomic_DNA"/>
</dbReference>
<dbReference type="OrthoDB" id="9782754at2"/>
<accession>A0A075LJ23</accession>
<dbReference type="EMBL" id="FOCD01000001">
    <property type="protein sequence ID" value="SEM60744.1"/>
    <property type="molecule type" value="Genomic_DNA"/>
</dbReference>
<keyword evidence="1" id="KW-1133">Transmembrane helix</keyword>
<evidence type="ECO:0000313" key="6">
    <source>
        <dbReference type="Proteomes" id="UP000199735"/>
    </source>
</evidence>
<evidence type="ECO:0000313" key="3">
    <source>
        <dbReference type="EMBL" id="AIF66700.1"/>
    </source>
</evidence>
<evidence type="ECO:0000313" key="4">
    <source>
        <dbReference type="EMBL" id="SEM60744.1"/>
    </source>
</evidence>
<feature type="domain" description="Stage V sporulation protein AA" evidence="2">
    <location>
        <begin position="4"/>
        <end position="89"/>
    </location>
</feature>
<reference evidence="4 6" key="2">
    <citation type="submission" date="2016-10" db="EMBL/GenBank/DDBJ databases">
        <authorList>
            <person name="Varghese N."/>
            <person name="Submissions S."/>
        </authorList>
    </citation>
    <scope>NUCLEOTIDE SEQUENCE [LARGE SCALE GENOMIC DNA]</scope>
    <source>
        <strain evidence="4 6">DSM 21619</strain>
    </source>
</reference>
<sequence>MPAIVYIRFIRKITTAPESVIKLKDIAHIANAGDYKERMLDTVIYRINKKDSNIVVLDCFSVFQQLMKLFPEHELQLIGAEQTIVHVQHAKKRTVWPLVILIWLLLFIGSAMTIMNFHFDVAMEPVQQQIHFLLTGERLVHPLWLQIPYSIGIGVGMILFFNHVFKKRLNEEPSPLEVEMHKYQRDMDVYVAYHENELEQQHVDRHS</sequence>
<feature type="transmembrane region" description="Helical" evidence="1">
    <location>
        <begin position="139"/>
        <end position="161"/>
    </location>
</feature>
<accession>A0AAX2EB39</accession>
<proteinExistence type="predicted"/>
<dbReference type="InterPro" id="IPR038548">
    <property type="entry name" value="SporV_AA_N_sf"/>
</dbReference>
<keyword evidence="1" id="KW-0812">Transmembrane</keyword>
<dbReference type="InterPro" id="IPR021997">
    <property type="entry name" value="SporV_AA"/>
</dbReference>
<dbReference type="HOGENOM" id="CLU_098268_0_0_9"/>
<protein>
    <submittedName>
        <fullName evidence="3">Stage V sporulation protein AA</fullName>
    </submittedName>
</protein>
<dbReference type="KEGG" id="tap:GZ22_08665"/>
<dbReference type="GeneID" id="34220815"/>
<dbReference type="Gene3D" id="2.60.480.10">
    <property type="entry name" value="eubacterium ventriosum atcc domain"/>
    <property type="match status" value="1"/>
</dbReference>
<dbReference type="RefSeq" id="WP_038561036.1">
    <property type="nucleotide sequence ID" value="NZ_CP008876.1"/>
</dbReference>
<feature type="transmembrane region" description="Helical" evidence="1">
    <location>
        <begin position="95"/>
        <end position="119"/>
    </location>
</feature>
<keyword evidence="1" id="KW-0472">Membrane</keyword>
<evidence type="ECO:0000313" key="5">
    <source>
        <dbReference type="Proteomes" id="UP000027980"/>
    </source>
</evidence>
<name>A0A075LJ23_9BACI</name>